<dbReference type="AlphaFoldDB" id="A0AA41U901"/>
<comment type="caution">
    <text evidence="3">The sequence shown here is derived from an EMBL/GenBank/DDBJ whole genome shotgun (WGS) entry which is preliminary data.</text>
</comment>
<evidence type="ECO:0000256" key="1">
    <source>
        <dbReference type="ARBA" id="ARBA00023277"/>
    </source>
</evidence>
<feature type="domain" description="Xylose isomerase-like TIM barrel" evidence="2">
    <location>
        <begin position="46"/>
        <end position="312"/>
    </location>
</feature>
<name>A0AA41U901_9MICO</name>
<dbReference type="InterPro" id="IPR050312">
    <property type="entry name" value="IolE/XylAMocC-like"/>
</dbReference>
<evidence type="ECO:0000313" key="4">
    <source>
        <dbReference type="Proteomes" id="UP001165405"/>
    </source>
</evidence>
<gene>
    <name evidence="3" type="ORF">L1785_08585</name>
</gene>
<dbReference type="EMBL" id="JAKGSG010000025">
    <property type="protein sequence ID" value="MCF4121037.1"/>
    <property type="molecule type" value="Genomic_DNA"/>
</dbReference>
<proteinExistence type="predicted"/>
<evidence type="ECO:0000313" key="3">
    <source>
        <dbReference type="EMBL" id="MCF4121037.1"/>
    </source>
</evidence>
<keyword evidence="1" id="KW-0119">Carbohydrate metabolism</keyword>
<dbReference type="GO" id="GO:0016853">
    <property type="term" value="F:isomerase activity"/>
    <property type="evidence" value="ECO:0007669"/>
    <property type="project" value="UniProtKB-KW"/>
</dbReference>
<dbReference type="Gene3D" id="3.20.20.150">
    <property type="entry name" value="Divalent-metal-dependent TIM barrel enzymes"/>
    <property type="match status" value="1"/>
</dbReference>
<dbReference type="InterPro" id="IPR013022">
    <property type="entry name" value="Xyl_isomerase-like_TIM-brl"/>
</dbReference>
<sequence>MKLRADRVALNPIQWINIKADPSDPESEDLWLFADPAFRADYPGILAQVRDAGFSAVMMEVLDTQTLQSYERMVGDAGLVLAPGYASVALPEDHGALLSRGSAEQVRWYDGIRRKAEESNYFGLDTIFLAPEMSWAPGTRRTLEQTAVGADFDGSRLDRVIDILGTAAEVLGQEGVRAGLHNHVGTWIETEEEIERALAAIPPSLLGASFDVGHLAWAGIDPVRMLKRHADRLLDLHIKDLDLTVVAASRAEPSSYNSAVDRGLFREPGLGDMDLDAVLAALPDGWDGWVIVEVDRASMDPRASADVSRAWVEARLTAADQALGHGGH</sequence>
<dbReference type="PANTHER" id="PTHR12110">
    <property type="entry name" value="HYDROXYPYRUVATE ISOMERASE"/>
    <property type="match status" value="1"/>
</dbReference>
<organism evidence="3 4">
    <name type="scientific">Antribacter soli</name>
    <dbReference type="NCBI Taxonomy" id="2910976"/>
    <lineage>
        <taxon>Bacteria</taxon>
        <taxon>Bacillati</taxon>
        <taxon>Actinomycetota</taxon>
        <taxon>Actinomycetes</taxon>
        <taxon>Micrococcales</taxon>
        <taxon>Promicromonosporaceae</taxon>
        <taxon>Antribacter</taxon>
    </lineage>
</organism>
<dbReference type="Proteomes" id="UP001165405">
    <property type="component" value="Unassembled WGS sequence"/>
</dbReference>
<evidence type="ECO:0000259" key="2">
    <source>
        <dbReference type="Pfam" id="PF01261"/>
    </source>
</evidence>
<keyword evidence="3" id="KW-0413">Isomerase</keyword>
<keyword evidence="4" id="KW-1185">Reference proteome</keyword>
<accession>A0AA41U901</accession>
<reference evidence="3" key="1">
    <citation type="submission" date="2022-01" db="EMBL/GenBank/DDBJ databases">
        <title>Antribacter sp. nov., isolated from Guizhou of China.</title>
        <authorList>
            <person name="Chengliang C."/>
            <person name="Ya Z."/>
        </authorList>
    </citation>
    <scope>NUCLEOTIDE SEQUENCE</scope>
    <source>
        <strain evidence="3">KLBMP 9083</strain>
    </source>
</reference>
<protein>
    <submittedName>
        <fullName evidence="3">Sugar phosphate isomerase/epimerase</fullName>
    </submittedName>
</protein>
<dbReference type="RefSeq" id="WP_236088797.1">
    <property type="nucleotide sequence ID" value="NZ_JAKGSG010000025.1"/>
</dbReference>
<dbReference type="InterPro" id="IPR036237">
    <property type="entry name" value="Xyl_isomerase-like_sf"/>
</dbReference>
<dbReference type="SUPFAM" id="SSF51658">
    <property type="entry name" value="Xylose isomerase-like"/>
    <property type="match status" value="1"/>
</dbReference>
<dbReference type="Pfam" id="PF01261">
    <property type="entry name" value="AP_endonuc_2"/>
    <property type="match status" value="1"/>
</dbReference>